<dbReference type="AlphaFoldDB" id="A0A853D9X7"/>
<evidence type="ECO:0000259" key="2">
    <source>
        <dbReference type="Pfam" id="PF13614"/>
    </source>
</evidence>
<keyword evidence="4" id="KW-1185">Reference proteome</keyword>
<dbReference type="EMBL" id="JACCFW010000001">
    <property type="protein sequence ID" value="NYJ74296.1"/>
    <property type="molecule type" value="Genomic_DNA"/>
</dbReference>
<proteinExistence type="predicted"/>
<dbReference type="GO" id="GO:0051782">
    <property type="term" value="P:negative regulation of cell division"/>
    <property type="evidence" value="ECO:0007669"/>
    <property type="project" value="TreeGrafter"/>
</dbReference>
<dbReference type="GO" id="GO:0005829">
    <property type="term" value="C:cytosol"/>
    <property type="evidence" value="ECO:0007669"/>
    <property type="project" value="TreeGrafter"/>
</dbReference>
<protein>
    <submittedName>
        <fullName evidence="3">Pilus assembly protein CpaE</fullName>
    </submittedName>
</protein>
<feature type="compositionally biased region" description="Basic residues" evidence="1">
    <location>
        <begin position="446"/>
        <end position="458"/>
    </location>
</feature>
<dbReference type="Gene3D" id="3.40.50.300">
    <property type="entry name" value="P-loop containing nucleotide triphosphate hydrolases"/>
    <property type="match status" value="1"/>
</dbReference>
<organism evidence="3 4">
    <name type="scientific">Allobranchiibius huperziae</name>
    <dbReference type="NCBI Taxonomy" id="1874116"/>
    <lineage>
        <taxon>Bacteria</taxon>
        <taxon>Bacillati</taxon>
        <taxon>Actinomycetota</taxon>
        <taxon>Actinomycetes</taxon>
        <taxon>Micrococcales</taxon>
        <taxon>Dermacoccaceae</taxon>
        <taxon>Allobranchiibius</taxon>
    </lineage>
</organism>
<dbReference type="PANTHER" id="PTHR43384">
    <property type="entry name" value="SEPTUM SITE-DETERMINING PROTEIN MIND HOMOLOG, CHLOROPLASTIC-RELATED"/>
    <property type="match status" value="1"/>
</dbReference>
<comment type="caution">
    <text evidence="3">The sequence shown here is derived from an EMBL/GenBank/DDBJ whole genome shotgun (WGS) entry which is preliminary data.</text>
</comment>
<dbReference type="RefSeq" id="WP_179480063.1">
    <property type="nucleotide sequence ID" value="NZ_JACCFW010000001.1"/>
</dbReference>
<dbReference type="GO" id="GO:0005524">
    <property type="term" value="F:ATP binding"/>
    <property type="evidence" value="ECO:0007669"/>
    <property type="project" value="TreeGrafter"/>
</dbReference>
<dbReference type="Gene3D" id="3.40.50.2300">
    <property type="match status" value="1"/>
</dbReference>
<accession>A0A853D9X7</accession>
<dbReference type="InterPro" id="IPR025669">
    <property type="entry name" value="AAA_dom"/>
</dbReference>
<dbReference type="PANTHER" id="PTHR43384:SF13">
    <property type="entry name" value="SLR0110 PROTEIN"/>
    <property type="match status" value="1"/>
</dbReference>
<feature type="domain" description="AAA" evidence="2">
    <location>
        <begin position="148"/>
        <end position="304"/>
    </location>
</feature>
<dbReference type="Proteomes" id="UP000571817">
    <property type="component" value="Unassembled WGS sequence"/>
</dbReference>
<dbReference type="SUPFAM" id="SSF52540">
    <property type="entry name" value="P-loop containing nucleoside triphosphate hydrolases"/>
    <property type="match status" value="1"/>
</dbReference>
<evidence type="ECO:0000313" key="3">
    <source>
        <dbReference type="EMBL" id="NYJ74296.1"/>
    </source>
</evidence>
<evidence type="ECO:0000256" key="1">
    <source>
        <dbReference type="SAM" id="MobiDB-lite"/>
    </source>
</evidence>
<reference evidence="3 4" key="1">
    <citation type="submission" date="2020-07" db="EMBL/GenBank/DDBJ databases">
        <title>Sequencing the genomes of 1000 actinobacteria strains.</title>
        <authorList>
            <person name="Klenk H.-P."/>
        </authorList>
    </citation>
    <scope>NUCLEOTIDE SEQUENCE [LARGE SCALE GENOMIC DNA]</scope>
    <source>
        <strain evidence="3 4">DSM 29531</strain>
    </source>
</reference>
<dbReference type="InterPro" id="IPR027417">
    <property type="entry name" value="P-loop_NTPase"/>
</dbReference>
<sequence>MNDIVLATASADLEERVRRATGGRARCLPPGPLPVDPAHLFRQLADGPRPEVVMLDDTAAAPGQALALADLLQRQCPDIAVVLVSDAGDEIALPAMRAGVRDVLDPGAEEPHIRWVLERAGHLARQPHAFAAAGPATAVTQAGRRDGRVIGVVSPKGGVGKTTVATNLAIGLAQKTSLPTVLVDLDVQFGDVASALNLDPEHSLVETVDGPATRDTMVLKTFLTQHASGLYVICGPPTPAAADNVTGQDVSRLLEMLASEFAYVVVDTAPGLSEHTLAALDRSTDLVLMTSMDVPGVRGLRKELDILGELEMIPERHTVLLNMADRRSGLSTADVEATIRTGVDFVLPRSKAVPTSVNQGIPLLQSGVRDPMTKQLRRLVEQFVDLAAPAVKAVPTEVRAPRQAPAVVAPRPVPIAAMSKGPEPAPAVPRKPSPKRPALKRTSVIGRHRARARARWAR</sequence>
<dbReference type="GO" id="GO:0009898">
    <property type="term" value="C:cytoplasmic side of plasma membrane"/>
    <property type="evidence" value="ECO:0007669"/>
    <property type="project" value="TreeGrafter"/>
</dbReference>
<dbReference type="InterPro" id="IPR050625">
    <property type="entry name" value="ParA/MinD_ATPase"/>
</dbReference>
<dbReference type="Pfam" id="PF13614">
    <property type="entry name" value="AAA_31"/>
    <property type="match status" value="1"/>
</dbReference>
<dbReference type="GO" id="GO:0016887">
    <property type="term" value="F:ATP hydrolysis activity"/>
    <property type="evidence" value="ECO:0007669"/>
    <property type="project" value="TreeGrafter"/>
</dbReference>
<evidence type="ECO:0000313" key="4">
    <source>
        <dbReference type="Proteomes" id="UP000571817"/>
    </source>
</evidence>
<gene>
    <name evidence="3" type="ORF">HNR15_001259</name>
</gene>
<name>A0A853D9X7_9MICO</name>
<feature type="region of interest" description="Disordered" evidence="1">
    <location>
        <begin position="418"/>
        <end position="458"/>
    </location>
</feature>